<protein>
    <submittedName>
        <fullName evidence="1">Uncharacterized protein</fullName>
    </submittedName>
</protein>
<sequence>MKQNIDSDEEIHSSSREDGRCCSIRQLLLHK</sequence>
<dbReference type="AlphaFoldDB" id="A0A1A8QXP0"/>
<feature type="non-terminal residue" evidence="1">
    <location>
        <position position="31"/>
    </location>
</feature>
<accession>A0A1A8QXP0</accession>
<proteinExistence type="predicted"/>
<gene>
    <name evidence="1" type="primary">OLA.3899</name>
</gene>
<name>A0A1A8QXP0_9TELE</name>
<organism evidence="1">
    <name type="scientific">Nothobranchius pienaari</name>
    <dbReference type="NCBI Taxonomy" id="704102"/>
    <lineage>
        <taxon>Eukaryota</taxon>
        <taxon>Metazoa</taxon>
        <taxon>Chordata</taxon>
        <taxon>Craniata</taxon>
        <taxon>Vertebrata</taxon>
        <taxon>Euteleostomi</taxon>
        <taxon>Actinopterygii</taxon>
        <taxon>Neopterygii</taxon>
        <taxon>Teleostei</taxon>
        <taxon>Neoteleostei</taxon>
        <taxon>Acanthomorphata</taxon>
        <taxon>Ovalentaria</taxon>
        <taxon>Atherinomorphae</taxon>
        <taxon>Cyprinodontiformes</taxon>
        <taxon>Nothobranchiidae</taxon>
        <taxon>Nothobranchius</taxon>
    </lineage>
</organism>
<evidence type="ECO:0000313" key="1">
    <source>
        <dbReference type="EMBL" id="SBR97789.1"/>
    </source>
</evidence>
<reference evidence="1" key="2">
    <citation type="submission" date="2016-06" db="EMBL/GenBank/DDBJ databases">
        <title>The genome of a short-lived fish provides insights into sex chromosome evolution and the genetic control of aging.</title>
        <authorList>
            <person name="Reichwald K."/>
            <person name="Felder M."/>
            <person name="Petzold A."/>
            <person name="Koch P."/>
            <person name="Groth M."/>
            <person name="Platzer M."/>
        </authorList>
    </citation>
    <scope>NUCLEOTIDE SEQUENCE</scope>
    <source>
        <tissue evidence="1">Brain</tissue>
    </source>
</reference>
<dbReference type="EMBL" id="HAEG01014509">
    <property type="protein sequence ID" value="SBR97789.1"/>
    <property type="molecule type" value="Transcribed_RNA"/>
</dbReference>
<reference evidence="1" key="1">
    <citation type="submission" date="2016-05" db="EMBL/GenBank/DDBJ databases">
        <authorList>
            <person name="Lavstsen T."/>
            <person name="Jespersen J.S."/>
        </authorList>
    </citation>
    <scope>NUCLEOTIDE SEQUENCE</scope>
    <source>
        <tissue evidence="1">Brain</tissue>
    </source>
</reference>